<comment type="catalytic activity">
    <reaction evidence="8">
        <text>adenosine(1518)/adenosine(1519) in 16S rRNA + 4 S-adenosyl-L-methionine = N(6)-dimethyladenosine(1518)/N(6)-dimethyladenosine(1519) in 16S rRNA + 4 S-adenosyl-L-homocysteine + 4 H(+)</text>
        <dbReference type="Rhea" id="RHEA:19609"/>
        <dbReference type="Rhea" id="RHEA-COMP:10232"/>
        <dbReference type="Rhea" id="RHEA-COMP:10233"/>
        <dbReference type="ChEBI" id="CHEBI:15378"/>
        <dbReference type="ChEBI" id="CHEBI:57856"/>
        <dbReference type="ChEBI" id="CHEBI:59789"/>
        <dbReference type="ChEBI" id="CHEBI:74411"/>
        <dbReference type="ChEBI" id="CHEBI:74493"/>
        <dbReference type="EC" id="2.1.1.182"/>
    </reaction>
</comment>
<evidence type="ECO:0000256" key="4">
    <source>
        <dbReference type="ARBA" id="ARBA00022679"/>
    </source>
</evidence>
<dbReference type="FunFam" id="3.40.50.150:FF:000023">
    <property type="entry name" value="Ribosomal RNA small subunit methyltransferase A"/>
    <property type="match status" value="1"/>
</dbReference>
<feature type="binding site" evidence="8 9">
    <location>
        <position position="77"/>
    </location>
    <ligand>
        <name>S-adenosyl-L-methionine</name>
        <dbReference type="ChEBI" id="CHEBI:59789"/>
    </ligand>
</feature>
<feature type="binding site" evidence="8 9">
    <location>
        <position position="31"/>
    </location>
    <ligand>
        <name>S-adenosyl-L-methionine</name>
        <dbReference type="ChEBI" id="CHEBI:59789"/>
    </ligand>
</feature>
<dbReference type="OrthoDB" id="9814755at2"/>
<keyword evidence="4 8" id="KW-0808">Transferase</keyword>
<dbReference type="InterPro" id="IPR023165">
    <property type="entry name" value="rRNA_Ade_diMease-like_C"/>
</dbReference>
<dbReference type="GO" id="GO:0005829">
    <property type="term" value="C:cytosol"/>
    <property type="evidence" value="ECO:0007669"/>
    <property type="project" value="TreeGrafter"/>
</dbReference>
<evidence type="ECO:0000256" key="9">
    <source>
        <dbReference type="PROSITE-ProRule" id="PRU01026"/>
    </source>
</evidence>
<dbReference type="InterPro" id="IPR011530">
    <property type="entry name" value="rRNA_adenine_dimethylase"/>
</dbReference>
<keyword evidence="12" id="KW-1185">Reference proteome</keyword>
<dbReference type="InterPro" id="IPR020598">
    <property type="entry name" value="rRNA_Ade_methylase_Trfase_N"/>
</dbReference>
<dbReference type="RefSeq" id="WP_126807533.1">
    <property type="nucleotide sequence ID" value="NZ_NGKA01000004.1"/>
</dbReference>
<keyword evidence="3 8" id="KW-0489">Methyltransferase</keyword>
<feature type="binding site" evidence="8 9">
    <location>
        <position position="102"/>
    </location>
    <ligand>
        <name>S-adenosyl-L-methionine</name>
        <dbReference type="ChEBI" id="CHEBI:59789"/>
    </ligand>
</feature>
<organism evidence="11 12">
    <name type="scientific">Vagococcus elongatus</name>
    <dbReference type="NCBI Taxonomy" id="180344"/>
    <lineage>
        <taxon>Bacteria</taxon>
        <taxon>Bacillati</taxon>
        <taxon>Bacillota</taxon>
        <taxon>Bacilli</taxon>
        <taxon>Lactobacillales</taxon>
        <taxon>Enterococcaceae</taxon>
        <taxon>Vagococcus</taxon>
    </lineage>
</organism>
<dbReference type="AlphaFoldDB" id="A0A430B104"/>
<name>A0A430B104_9ENTE</name>
<dbReference type="GO" id="GO:0003723">
    <property type="term" value="F:RNA binding"/>
    <property type="evidence" value="ECO:0007669"/>
    <property type="project" value="UniProtKB-UniRule"/>
</dbReference>
<dbReference type="PROSITE" id="PS51689">
    <property type="entry name" value="SAM_RNA_A_N6_MT"/>
    <property type="match status" value="1"/>
</dbReference>
<feature type="domain" description="Ribosomal RNA adenine methylase transferase N-terminal" evidence="10">
    <location>
        <begin position="36"/>
        <end position="212"/>
    </location>
</feature>
<comment type="subcellular location">
    <subcellularLocation>
        <location evidence="8">Cytoplasm</location>
    </subcellularLocation>
</comment>
<dbReference type="InterPro" id="IPR020596">
    <property type="entry name" value="rRNA_Ade_Mease_Trfase_CS"/>
</dbReference>
<protein>
    <recommendedName>
        <fullName evidence="8">Ribosomal RNA small subunit methyltransferase A</fullName>
        <ecNumber evidence="8">2.1.1.182</ecNumber>
    </recommendedName>
    <alternativeName>
        <fullName evidence="8">16S rRNA (adenine(1518)-N(6)/adenine(1519)-N(6))-dimethyltransferase</fullName>
    </alternativeName>
    <alternativeName>
        <fullName evidence="8">16S rRNA dimethyladenosine transferase</fullName>
    </alternativeName>
    <alternativeName>
        <fullName evidence="8">16S rRNA dimethylase</fullName>
    </alternativeName>
    <alternativeName>
        <fullName evidence="8">S-adenosylmethionine-6-N', N'-adenosyl(rRNA) dimethyltransferase</fullName>
    </alternativeName>
</protein>
<evidence type="ECO:0000256" key="2">
    <source>
        <dbReference type="ARBA" id="ARBA00022552"/>
    </source>
</evidence>
<accession>A0A430B104</accession>
<keyword evidence="2 8" id="KW-0698">rRNA processing</keyword>
<keyword evidence="6 8" id="KW-0694">RNA-binding</keyword>
<evidence type="ECO:0000256" key="5">
    <source>
        <dbReference type="ARBA" id="ARBA00022691"/>
    </source>
</evidence>
<evidence type="ECO:0000256" key="7">
    <source>
        <dbReference type="ARBA" id="ARBA00049167"/>
    </source>
</evidence>
<keyword evidence="5 8" id="KW-0949">S-adenosyl-L-methionine</keyword>
<evidence type="ECO:0000256" key="3">
    <source>
        <dbReference type="ARBA" id="ARBA00022603"/>
    </source>
</evidence>
<dbReference type="GO" id="GO:0052908">
    <property type="term" value="F:16S rRNA (adenine(1518)-N(6)/adenine(1519)-N(6))-dimethyltransferase activity"/>
    <property type="evidence" value="ECO:0007669"/>
    <property type="project" value="UniProtKB-EC"/>
</dbReference>
<evidence type="ECO:0000259" key="10">
    <source>
        <dbReference type="SMART" id="SM00650"/>
    </source>
</evidence>
<gene>
    <name evidence="8" type="primary">rsmA</name>
    <name evidence="8" type="synonym">ksgA</name>
    <name evidence="11" type="ORF">CBF29_03850</name>
</gene>
<dbReference type="PANTHER" id="PTHR11727:SF7">
    <property type="entry name" value="DIMETHYLADENOSINE TRANSFERASE-RELATED"/>
    <property type="match status" value="1"/>
</dbReference>
<dbReference type="Gene3D" id="1.10.8.100">
    <property type="entry name" value="Ribosomal RNA adenine dimethylase-like, domain 2"/>
    <property type="match status" value="1"/>
</dbReference>
<comment type="caution">
    <text evidence="11">The sequence shown here is derived from an EMBL/GenBank/DDBJ whole genome shotgun (WGS) entry which is preliminary data.</text>
</comment>
<keyword evidence="1 8" id="KW-0963">Cytoplasm</keyword>
<dbReference type="Gene3D" id="3.40.50.150">
    <property type="entry name" value="Vaccinia Virus protein VP39"/>
    <property type="match status" value="1"/>
</dbReference>
<feature type="binding site" evidence="8 9">
    <location>
        <position position="127"/>
    </location>
    <ligand>
        <name>S-adenosyl-L-methionine</name>
        <dbReference type="ChEBI" id="CHEBI:59789"/>
    </ligand>
</feature>
<dbReference type="Pfam" id="PF00398">
    <property type="entry name" value="RrnaAD"/>
    <property type="match status" value="1"/>
</dbReference>
<dbReference type="NCBIfam" id="TIGR00755">
    <property type="entry name" value="ksgA"/>
    <property type="match status" value="1"/>
</dbReference>
<dbReference type="SUPFAM" id="SSF53335">
    <property type="entry name" value="S-adenosyl-L-methionine-dependent methyltransferases"/>
    <property type="match status" value="1"/>
</dbReference>
<dbReference type="CDD" id="cd02440">
    <property type="entry name" value="AdoMet_MTases"/>
    <property type="match status" value="1"/>
</dbReference>
<evidence type="ECO:0000256" key="1">
    <source>
        <dbReference type="ARBA" id="ARBA00022490"/>
    </source>
</evidence>
<comment type="similarity">
    <text evidence="8">Belongs to the class I-like SAM-binding methyltransferase superfamily. rRNA adenine N(6)-methyltransferase family. RsmA subfamily.</text>
</comment>
<dbReference type="Proteomes" id="UP000287605">
    <property type="component" value="Unassembled WGS sequence"/>
</dbReference>
<proteinExistence type="inferred from homology"/>
<feature type="binding site" evidence="8 9">
    <location>
        <position position="29"/>
    </location>
    <ligand>
        <name>S-adenosyl-L-methionine</name>
        <dbReference type="ChEBI" id="CHEBI:59789"/>
    </ligand>
</feature>
<evidence type="ECO:0000256" key="6">
    <source>
        <dbReference type="ARBA" id="ARBA00022884"/>
    </source>
</evidence>
<evidence type="ECO:0000313" key="11">
    <source>
        <dbReference type="EMBL" id="RSU14027.1"/>
    </source>
</evidence>
<comment type="function">
    <text evidence="8">Specifically dimethylates two adjacent adenosines (A1518 and A1519) in the loop of a conserved hairpin near the 3'-end of 16S rRNA in the 30S particle. May play a critical role in biogenesis of 30S subunits.</text>
</comment>
<dbReference type="HAMAP" id="MF_00607">
    <property type="entry name" value="16SrRNA_methyltr_A"/>
    <property type="match status" value="1"/>
</dbReference>
<sequence>MTKEIATPARTKELLKKYGFSFKKSLGQNFLTDLNILHNIVKAAELDAQTNVIEIGPGMGSLTEFLAKTANQVLAFEIDQRLIEILDETMAPYPNVTVINQDILKADIEKVTKEVFHDALPIKVVANLPYYVTTPIMMYLLTSPLKIDGMTLMMQKEVAERIVAKPGTKAYGTLSIAVQYYMAAQISFIVPKTAFVPQPNVDSAILQLTKREQPLVTVEDESQFFALVKAAFQQRRKTLWNNLINYFGKDEETKERLQSALDFCAIDPQRRGETLSIQEFAALSDQLVKNK</sequence>
<dbReference type="EC" id="2.1.1.182" evidence="8"/>
<dbReference type="EMBL" id="NGKA01000004">
    <property type="protein sequence ID" value="RSU14027.1"/>
    <property type="molecule type" value="Genomic_DNA"/>
</dbReference>
<dbReference type="PANTHER" id="PTHR11727">
    <property type="entry name" value="DIMETHYLADENOSINE TRANSFERASE"/>
    <property type="match status" value="1"/>
</dbReference>
<comment type="catalytic activity">
    <reaction evidence="7">
        <text>adenosine(2085) in 23S rRNA + 2 S-adenosyl-L-methionine = N(6)-dimethyladenosine(2085) in 23S rRNA + 2 S-adenosyl-L-homocysteine + 2 H(+)</text>
        <dbReference type="Rhea" id="RHEA:42784"/>
        <dbReference type="Rhea" id="RHEA-COMP:10237"/>
        <dbReference type="Rhea" id="RHEA-COMP:10238"/>
        <dbReference type="ChEBI" id="CHEBI:15378"/>
        <dbReference type="ChEBI" id="CHEBI:57856"/>
        <dbReference type="ChEBI" id="CHEBI:59789"/>
        <dbReference type="ChEBI" id="CHEBI:74411"/>
        <dbReference type="ChEBI" id="CHEBI:74493"/>
        <dbReference type="EC" id="2.1.1.184"/>
    </reaction>
</comment>
<dbReference type="GO" id="GO:0052910">
    <property type="term" value="F:23S rRNA (adenine(2085)-N(6))-dimethyltransferase activity"/>
    <property type="evidence" value="ECO:0007669"/>
    <property type="project" value="UniProtKB-EC"/>
</dbReference>
<evidence type="ECO:0000313" key="12">
    <source>
        <dbReference type="Proteomes" id="UP000287605"/>
    </source>
</evidence>
<dbReference type="SMART" id="SM00650">
    <property type="entry name" value="rADc"/>
    <property type="match status" value="1"/>
</dbReference>
<reference evidence="11 12" key="1">
    <citation type="submission" date="2017-05" db="EMBL/GenBank/DDBJ databases">
        <title>Vagococcus spp. assemblies.</title>
        <authorList>
            <person name="Gulvik C.A."/>
        </authorList>
    </citation>
    <scope>NUCLEOTIDE SEQUENCE [LARGE SCALE GENOMIC DNA]</scope>
    <source>
        <strain evidence="11 12">CCUG 51432</strain>
    </source>
</reference>
<evidence type="ECO:0000256" key="8">
    <source>
        <dbReference type="HAMAP-Rule" id="MF_00607"/>
    </source>
</evidence>
<feature type="binding site" evidence="8 9">
    <location>
        <position position="56"/>
    </location>
    <ligand>
        <name>S-adenosyl-L-methionine</name>
        <dbReference type="ChEBI" id="CHEBI:59789"/>
    </ligand>
</feature>
<dbReference type="InterPro" id="IPR029063">
    <property type="entry name" value="SAM-dependent_MTases_sf"/>
</dbReference>
<dbReference type="PROSITE" id="PS01131">
    <property type="entry name" value="RRNA_A_DIMETH"/>
    <property type="match status" value="1"/>
</dbReference>
<dbReference type="InterPro" id="IPR001737">
    <property type="entry name" value="KsgA/Erm"/>
</dbReference>